<evidence type="ECO:0000313" key="2">
    <source>
        <dbReference type="EMBL" id="SDZ15049.1"/>
    </source>
</evidence>
<proteinExistence type="predicted"/>
<feature type="region of interest" description="Disordered" evidence="1">
    <location>
        <begin position="1"/>
        <end position="26"/>
    </location>
</feature>
<accession>A0A1H3QQR7</accession>
<feature type="region of interest" description="Disordered" evidence="1">
    <location>
        <begin position="1371"/>
        <end position="1395"/>
    </location>
</feature>
<dbReference type="EMBL" id="FNPH01000006">
    <property type="protein sequence ID" value="SDZ15049.1"/>
    <property type="molecule type" value="Genomic_DNA"/>
</dbReference>
<dbReference type="OrthoDB" id="4648416at2"/>
<keyword evidence="3" id="KW-1185">Reference proteome</keyword>
<evidence type="ECO:0000256" key="1">
    <source>
        <dbReference type="SAM" id="MobiDB-lite"/>
    </source>
</evidence>
<name>A0A1H3QQR7_9ACTN</name>
<dbReference type="Proteomes" id="UP000242415">
    <property type="component" value="Unassembled WGS sequence"/>
</dbReference>
<sequence length="1699" mass="182529">MNGGPIGAQQQKGVTPPAPRDALDPPAPLVLSPNIFGPLPMAPVVPGGAGQDFVPAGGRLAPTARVAAPAPFPLVVPSGRFVRLPGEEQMTWMAEGAPAEPAALVALLYFAWSDAAGSSRAGEAEPEGPTHLTIPEVLRLGDRASWVKAREIWEQFGSNLLDDLNDVMDDTELGGILPLLRGVVPTEQLVKLWDGYFSNDVAGIIRTLERMPDEELLGLVSDYRKTGKLTGTSADSLVGTVSNILRREDDNGYRALRALVARFGRVTGATGPQLEAADRDAAVNLTSELRVKAAFLRICEADRRSSPDLGYLAVTDLKPHERYWLQSQYLQSWTPSTLGGTFQKRLYALLESNDDVSVIMRALDLSQEQAARDNATENAVGVRVAAEALGTALRQLTETAGDPKATEPDRETARTRLQEMADNPATVNRLLALPDGEKLVRQGLGLSRAEVARYRVLQATTATELINALKGLHAFNVSAILEAPDVKQHLADKELAVTLPMMRVLDAYAALEGAQPTLSLVLTPGMVPVGNTHGLISLDLGPSTDADVEEKPPATLQLASAPDPNAPDPQVVVAAYTIHRAAQADDLAGVVAAVRPLRRSQRAALRDEAYFQAALETLRSSWWDKTPGKIADVIADPYADLQVAADALIAAGLVGEVPYAYDVADARKLAEGLAVDPRDRRLLRYHYVIEALEAEESAAGGGGWLDTRLAMSRRGVPPELEIGSELTTAYENRMFVIDRLDPVPKLRAEEAFLGEPDLTRPDMSPEELALEAEFMRIRLHKQLAAASAGIDASGVFGWSPETVTEMAAEFERVWARFSTTGWSHPALVQLGAAYYDALDAIDRNRGERNEVAQFVGQLAATVAGIVVIVATAGTGTPLVVSMLMAAGLGAGASASVAAQFRDYTTPDQAVEDVAHGAVTAALTVAGESFSNPVGQLAGKQMARFAARSAVNKAVAGAARMAVEGAIDGAIGGAGDAVFTTAIDRATWERSASAIFARFLSAAAQGAFWGGVTGAVASPVVGGAFAGAGRLLRIAGELGAVGGEVASGLEHVAALADQGRFDVALRRLDELNLTGAQRDALTQDLYRRALGSSADGAAVPDHVLRELENARQVTRSLEYEPAARPGERPRLDVTPIEDLLKRLEADLGAGNVTHVRKILYGEIRLAPEELITKQHAFGRGLDDALAELASPAERAAMPPYEVRVLPPEAFEGMFRTRQGRALTLLEGDRAVVYVRSDAPIRTQMLQEAAHLRQLADPEFAADVRFLTERNVLDWADKSAEDRLHLLHVQRRLEIDAQERILAALKKEAPYGGVTPAELAEAQARLAELSRHEAEARALTPEDIAEMNAGTRPRPSWMEEEARLFGRETVEVRPPAPASGHAPTAKVVTDSPAPRTGQRAYQIGDEWPKHTYVTSGIEGKVTAIDTVDGTTAVTVTPTGGGEPRVYLIEAGGTTLPGIELDAEVQRGTRLGGWSQRYRLIEVRSGKTVLRKVEEVFDAKGNWVERGSYRTTRGEILEEAAQLQVSAELTREARRRGTTLTDWWIVPRGRERWGFDRVVVEFHGEGAEMTALIRVLEVKDYPNSYVPLAEFTAITDNFAKNLGDLRAVLRARAKELAKAGETHAAKALSNASKAGDVQVEIWLGPKTKMGESELDARSVLGRLRASVNSQPGNVKLKEGGPTDVRATYQRQAVEARKAAKAK</sequence>
<dbReference type="STRING" id="405436.SAMN05444365_10635"/>
<protein>
    <submittedName>
        <fullName evidence="2">Uncharacterized protein</fullName>
    </submittedName>
</protein>
<dbReference type="RefSeq" id="WP_139307336.1">
    <property type="nucleotide sequence ID" value="NZ_FNPH01000006.1"/>
</dbReference>
<evidence type="ECO:0000313" key="3">
    <source>
        <dbReference type="Proteomes" id="UP000242415"/>
    </source>
</evidence>
<gene>
    <name evidence="2" type="ORF">SAMN05444365_10635</name>
</gene>
<reference evidence="3" key="1">
    <citation type="submission" date="2016-10" db="EMBL/GenBank/DDBJ databases">
        <authorList>
            <person name="Varghese N."/>
            <person name="Submissions S."/>
        </authorList>
    </citation>
    <scope>NUCLEOTIDE SEQUENCE [LARGE SCALE GENOMIC DNA]</scope>
    <source>
        <strain evidence="3">DSM 45245</strain>
    </source>
</reference>
<organism evidence="2 3">
    <name type="scientific">Micromonospora pattaloongensis</name>
    <dbReference type="NCBI Taxonomy" id="405436"/>
    <lineage>
        <taxon>Bacteria</taxon>
        <taxon>Bacillati</taxon>
        <taxon>Actinomycetota</taxon>
        <taxon>Actinomycetes</taxon>
        <taxon>Micromonosporales</taxon>
        <taxon>Micromonosporaceae</taxon>
        <taxon>Micromonospora</taxon>
    </lineage>
</organism>